<proteinExistence type="predicted"/>
<evidence type="ECO:0000313" key="2">
    <source>
        <dbReference type="EMBL" id="KAK7580426.1"/>
    </source>
</evidence>
<dbReference type="AlphaFoldDB" id="A0AAN9TRK9"/>
<dbReference type="EMBL" id="JBBCAQ010000034">
    <property type="protein sequence ID" value="KAK7580426.1"/>
    <property type="molecule type" value="Genomic_DNA"/>
</dbReference>
<accession>A0AAN9TRK9</accession>
<evidence type="ECO:0000313" key="3">
    <source>
        <dbReference type="Proteomes" id="UP001367676"/>
    </source>
</evidence>
<feature type="region of interest" description="Disordered" evidence="1">
    <location>
        <begin position="274"/>
        <end position="309"/>
    </location>
</feature>
<keyword evidence="3" id="KW-1185">Reference proteome</keyword>
<protein>
    <submittedName>
        <fullName evidence="2">Uncharacterized protein</fullName>
    </submittedName>
</protein>
<organism evidence="2 3">
    <name type="scientific">Parthenolecanium corni</name>
    <dbReference type="NCBI Taxonomy" id="536013"/>
    <lineage>
        <taxon>Eukaryota</taxon>
        <taxon>Metazoa</taxon>
        <taxon>Ecdysozoa</taxon>
        <taxon>Arthropoda</taxon>
        <taxon>Hexapoda</taxon>
        <taxon>Insecta</taxon>
        <taxon>Pterygota</taxon>
        <taxon>Neoptera</taxon>
        <taxon>Paraneoptera</taxon>
        <taxon>Hemiptera</taxon>
        <taxon>Sternorrhyncha</taxon>
        <taxon>Coccoidea</taxon>
        <taxon>Coccidae</taxon>
        <taxon>Parthenolecanium</taxon>
    </lineage>
</organism>
<dbReference type="Proteomes" id="UP001367676">
    <property type="component" value="Unassembled WGS sequence"/>
</dbReference>
<reference evidence="2 3" key="1">
    <citation type="submission" date="2024-03" db="EMBL/GenBank/DDBJ databases">
        <title>Adaptation during the transition from Ophiocordyceps entomopathogen to insect associate is accompanied by gene loss and intensified selection.</title>
        <authorList>
            <person name="Ward C.M."/>
            <person name="Onetto C.A."/>
            <person name="Borneman A.R."/>
        </authorList>
    </citation>
    <scope>NUCLEOTIDE SEQUENCE [LARGE SCALE GENOMIC DNA]</scope>
    <source>
        <strain evidence="2">AWRI1</strain>
        <tissue evidence="2">Single Adult Female</tissue>
    </source>
</reference>
<gene>
    <name evidence="2" type="ORF">V9T40_001055</name>
</gene>
<name>A0AAN9TRK9_9HEMI</name>
<feature type="compositionally biased region" description="Basic and acidic residues" evidence="1">
    <location>
        <begin position="274"/>
        <end position="306"/>
    </location>
</feature>
<feature type="region of interest" description="Disordered" evidence="1">
    <location>
        <begin position="327"/>
        <end position="347"/>
    </location>
</feature>
<evidence type="ECO:0000256" key="1">
    <source>
        <dbReference type="SAM" id="MobiDB-lite"/>
    </source>
</evidence>
<sequence length="377" mass="43243">MNERIVRRVVNAGKCMWDARASLVDIRKPKRTRTTTKETKRNAKTKVQLLNSVLRLEERKKKSGRQRRCKCCTRGRLATRSRVTAFSFCLGHISFSSNNKLISFSNDLDENEQVLYRERKSKTKVILHLQTSDVVAASKMARNIKNYTVTKTIDREVHENSYAHSHTHARSHHDPFTCEQEIHVVIHMLLYLTYTWMTSEKEEKASLACIADTIRRRLRAAARRSRVNSDPGRSGCDFKQQRRRWLPAASLSAPRCQLHAAAELPCRTEARQRRLSYDTTRKKNRIDNRLKRESLRPTRRPGRDGNESGAAAAMLTCARNRTMAAKIGGTRRRHRSTDRASRAATRSTTTVLLPLGSAVRAHTTARKLRTLIQFGAR</sequence>
<comment type="caution">
    <text evidence="2">The sequence shown here is derived from an EMBL/GenBank/DDBJ whole genome shotgun (WGS) entry which is preliminary data.</text>
</comment>